<name>A0ABR3I9W6_LOXSC</name>
<protein>
    <recommendedName>
        <fullName evidence="10">Peptidase M14 domain-containing protein</fullName>
    </recommendedName>
</protein>
<keyword evidence="9" id="KW-0472">Membrane</keyword>
<dbReference type="Gene3D" id="3.40.630.10">
    <property type="entry name" value="Zn peptidases"/>
    <property type="match status" value="1"/>
</dbReference>
<evidence type="ECO:0000256" key="3">
    <source>
        <dbReference type="ARBA" id="ARBA00022670"/>
    </source>
</evidence>
<feature type="transmembrane region" description="Helical" evidence="9">
    <location>
        <begin position="12"/>
        <end position="35"/>
    </location>
</feature>
<evidence type="ECO:0000256" key="8">
    <source>
        <dbReference type="SAM" id="MobiDB-lite"/>
    </source>
</evidence>
<feature type="region of interest" description="Disordered" evidence="8">
    <location>
        <begin position="204"/>
        <end position="223"/>
    </location>
</feature>
<gene>
    <name evidence="11" type="ORF">ABMA27_014709</name>
</gene>
<keyword evidence="9" id="KW-1133">Transmembrane helix</keyword>
<evidence type="ECO:0000259" key="10">
    <source>
        <dbReference type="PROSITE" id="PS52035"/>
    </source>
</evidence>
<keyword evidence="9" id="KW-0812">Transmembrane</keyword>
<comment type="caution">
    <text evidence="7">Lacks conserved residue(s) required for the propagation of feature annotation.</text>
</comment>
<dbReference type="EMBL" id="JBEUOH010000006">
    <property type="protein sequence ID" value="KAL0893062.1"/>
    <property type="molecule type" value="Genomic_DNA"/>
</dbReference>
<dbReference type="PANTHER" id="PTHR11705">
    <property type="entry name" value="PROTEASE FAMILY M14 CARBOXYPEPTIDASE A,B"/>
    <property type="match status" value="1"/>
</dbReference>
<evidence type="ECO:0000256" key="6">
    <source>
        <dbReference type="ARBA" id="ARBA00023049"/>
    </source>
</evidence>
<feature type="compositionally biased region" description="Low complexity" evidence="8">
    <location>
        <begin position="402"/>
        <end position="420"/>
    </location>
</feature>
<evidence type="ECO:0000256" key="1">
    <source>
        <dbReference type="ARBA" id="ARBA00001947"/>
    </source>
</evidence>
<comment type="caution">
    <text evidence="11">The sequence shown here is derived from an EMBL/GenBank/DDBJ whole genome shotgun (WGS) entry which is preliminary data.</text>
</comment>
<keyword evidence="3" id="KW-0645">Protease</keyword>
<feature type="domain" description="Peptidase M14" evidence="10">
    <location>
        <begin position="445"/>
        <end position="766"/>
    </location>
</feature>
<feature type="region of interest" description="Disordered" evidence="8">
    <location>
        <begin position="402"/>
        <end position="426"/>
    </location>
</feature>
<keyword evidence="5" id="KW-0862">Zinc</keyword>
<evidence type="ECO:0000313" key="12">
    <source>
        <dbReference type="Proteomes" id="UP001549920"/>
    </source>
</evidence>
<comment type="cofactor">
    <cofactor evidence="1">
        <name>Zn(2+)</name>
        <dbReference type="ChEBI" id="CHEBI:29105"/>
    </cofactor>
</comment>
<feature type="region of interest" description="Disordered" evidence="8">
    <location>
        <begin position="308"/>
        <end position="363"/>
    </location>
</feature>
<evidence type="ECO:0000256" key="9">
    <source>
        <dbReference type="SAM" id="Phobius"/>
    </source>
</evidence>
<dbReference type="InterPro" id="IPR000834">
    <property type="entry name" value="Peptidase_M14"/>
</dbReference>
<dbReference type="PANTHER" id="PTHR11705:SF143">
    <property type="entry name" value="SLL0236 PROTEIN"/>
    <property type="match status" value="1"/>
</dbReference>
<dbReference type="SMART" id="SM00631">
    <property type="entry name" value="Zn_pept"/>
    <property type="match status" value="1"/>
</dbReference>
<comment type="similarity">
    <text evidence="2 7">Belongs to the peptidase M14 family.</text>
</comment>
<dbReference type="Pfam" id="PF00246">
    <property type="entry name" value="Peptidase_M14"/>
    <property type="match status" value="1"/>
</dbReference>
<reference evidence="11 12" key="1">
    <citation type="submission" date="2024-06" db="EMBL/GenBank/DDBJ databases">
        <title>A chromosome-level genome assembly of beet webworm, Loxostege sticticalis.</title>
        <authorList>
            <person name="Zhang Y."/>
        </authorList>
    </citation>
    <scope>NUCLEOTIDE SEQUENCE [LARGE SCALE GENOMIC DNA]</scope>
    <source>
        <strain evidence="11">AQ026</strain>
        <tissue evidence="11">Whole body</tissue>
    </source>
</reference>
<organism evidence="11 12">
    <name type="scientific">Loxostege sticticalis</name>
    <name type="common">Beet webworm moth</name>
    <dbReference type="NCBI Taxonomy" id="481309"/>
    <lineage>
        <taxon>Eukaryota</taxon>
        <taxon>Metazoa</taxon>
        <taxon>Ecdysozoa</taxon>
        <taxon>Arthropoda</taxon>
        <taxon>Hexapoda</taxon>
        <taxon>Insecta</taxon>
        <taxon>Pterygota</taxon>
        <taxon>Neoptera</taxon>
        <taxon>Endopterygota</taxon>
        <taxon>Lepidoptera</taxon>
        <taxon>Glossata</taxon>
        <taxon>Ditrysia</taxon>
        <taxon>Pyraloidea</taxon>
        <taxon>Crambidae</taxon>
        <taxon>Pyraustinae</taxon>
        <taxon>Loxostege</taxon>
    </lineage>
</organism>
<dbReference type="PROSITE" id="PS52035">
    <property type="entry name" value="PEPTIDASE_M14"/>
    <property type="match status" value="1"/>
</dbReference>
<keyword evidence="6" id="KW-0482">Metalloprotease</keyword>
<dbReference type="Proteomes" id="UP001549920">
    <property type="component" value="Unassembled WGS sequence"/>
</dbReference>
<evidence type="ECO:0000256" key="5">
    <source>
        <dbReference type="ARBA" id="ARBA00022833"/>
    </source>
</evidence>
<feature type="compositionally biased region" description="Basic and acidic residues" evidence="8">
    <location>
        <begin position="321"/>
        <end position="331"/>
    </location>
</feature>
<accession>A0ABR3I9W6</accession>
<keyword evidence="12" id="KW-1185">Reference proteome</keyword>
<evidence type="ECO:0000256" key="2">
    <source>
        <dbReference type="ARBA" id="ARBA00005988"/>
    </source>
</evidence>
<evidence type="ECO:0000313" key="11">
    <source>
        <dbReference type="EMBL" id="KAL0893062.1"/>
    </source>
</evidence>
<proteinExistence type="inferred from homology"/>
<feature type="transmembrane region" description="Helical" evidence="9">
    <location>
        <begin position="787"/>
        <end position="806"/>
    </location>
</feature>
<sequence>MSKYQFFVNMKIYFILIILGFTQLVICLDLSNVTYDESYPVCPINLFRKKRAHTEYTRWRANLETTPEFIVKVLDEDMTTVNTKQIVAVNIQPVTKGGEKIIIGGVVVPPVPPSHALPDLPRDYTRFVPPTTVPITRLDEELYLAPATPPRALDMLPPIRPKGRNSQRDESPPASPQFLTRTPAIYARQYAPIAPVAFARRDTFSPLKPPSTSSRNLPDPIEVSTYPTQTSVLTDIIWPIRTEASNPNDYSFNPNDLHESEEVVSSNDVITRSTFQPLYNLIRTSTTVRPLNEDSEIKMPSETSYVDNRRFDAESQQNLEKSLEKTDKDPDSVYNMMFYNDDDVESTRKKGEQDQAEGEADGKTEAEIKVTNTILTSAPEADTAKDTKYIEFHEATTTFKTPTKSTTRVTRTTSSTTQITSKEKARGKRRPVCSLLKLRQLNFNSPRTLPEIVSQLKQWADSPLAKWEDITGGNLTTMENPIYMMIVDDPSSGQIVSAKQTVMIVAGIQGRDHHAVAAAMYVLYQLIERNEAHADLLTKYRFWIIPVFNPDGYDYSMTFPHRREWSKNLRQNWNICKSRDSCTDCEMYGLRCTVQPCYGVNLDRNFEYQWIPAEELKAEHPCGSLHAGARQLSEPETWALTHYLHEQRTPLYTFIAFKEGEVLGVMYPYSHTRKLRAFDHVYRQRASRAAAAAYSISGRPYVAGQTSEFLPLYAGGIEDWVDGHLGIDNTYTIMMFRPKDSYNTKLITERVVHEAYAAMDTLLLQNIEPLGPPPPVRIKRFNTATRIRPTCLIIYFIIFITVKFSLSTHHNNYK</sequence>
<dbReference type="SUPFAM" id="SSF53187">
    <property type="entry name" value="Zn-dependent exopeptidases"/>
    <property type="match status" value="1"/>
</dbReference>
<evidence type="ECO:0000256" key="4">
    <source>
        <dbReference type="ARBA" id="ARBA00022801"/>
    </source>
</evidence>
<keyword evidence="4" id="KW-0378">Hydrolase</keyword>
<feature type="region of interest" description="Disordered" evidence="8">
    <location>
        <begin position="153"/>
        <end position="178"/>
    </location>
</feature>
<evidence type="ECO:0000256" key="7">
    <source>
        <dbReference type="PROSITE-ProRule" id="PRU01379"/>
    </source>
</evidence>